<protein>
    <recommendedName>
        <fullName evidence="2">Myb/SANT-like DNA-binding domain-containing protein</fullName>
    </recommendedName>
</protein>
<sequence>MPKHLKKVSKDMKDRGYNRDSWQCRVKIKELRQAYQKNREANGHSGSLPQTCCFYDELHAILGGAATSTPILCFDSVNGVGCNMEAGFVDKENKEEVEDSSQQGSGETGFLNSQARFLTLDLEPVTPECTQALVLKFYCLLTQTPKNKIGGPLTTQPLHPRGLPKQQNAGIQ</sequence>
<feature type="region of interest" description="Disordered" evidence="1">
    <location>
        <begin position="150"/>
        <end position="172"/>
    </location>
</feature>
<dbReference type="PANTHER" id="PTHR47595">
    <property type="entry name" value="HEAT SHOCK 70 KDA PROTEIN 14"/>
    <property type="match status" value="1"/>
</dbReference>
<evidence type="ECO:0000313" key="4">
    <source>
        <dbReference type="Proteomes" id="UP000694404"/>
    </source>
</evidence>
<dbReference type="OMA" id="HNEVCAL"/>
<evidence type="ECO:0000313" key="3">
    <source>
        <dbReference type="Ensembl" id="ENSCABP00000029039.1"/>
    </source>
</evidence>
<dbReference type="AlphaFoldDB" id="A0A8C0JBA9"/>
<reference evidence="3" key="1">
    <citation type="submission" date="2025-08" db="UniProtKB">
        <authorList>
            <consortium name="Ensembl"/>
        </authorList>
    </citation>
    <scope>IDENTIFICATION</scope>
</reference>
<feature type="domain" description="Myb/SANT-like DNA-binding" evidence="2">
    <location>
        <begin position="4"/>
        <end position="61"/>
    </location>
</feature>
<dbReference type="GeneTree" id="ENSGT00950000185023"/>
<dbReference type="Gene3D" id="1.10.10.60">
    <property type="entry name" value="Homeodomain-like"/>
    <property type="match status" value="1"/>
</dbReference>
<dbReference type="PANTHER" id="PTHR47595:SF1">
    <property type="entry name" value="MYB_SANT-LIKE DNA-BINDING DOMAIN-CONTAINING PROTEIN"/>
    <property type="match status" value="1"/>
</dbReference>
<dbReference type="Proteomes" id="UP000694404">
    <property type="component" value="Unplaced"/>
</dbReference>
<evidence type="ECO:0000256" key="1">
    <source>
        <dbReference type="SAM" id="MobiDB-lite"/>
    </source>
</evidence>
<accession>A0A8C0JBA9</accession>
<organism evidence="3 4">
    <name type="scientific">Chelonoidis abingdonii</name>
    <name type="common">Abingdon island giant tortoise</name>
    <name type="synonym">Testudo abingdonii</name>
    <dbReference type="NCBI Taxonomy" id="106734"/>
    <lineage>
        <taxon>Eukaryota</taxon>
        <taxon>Metazoa</taxon>
        <taxon>Chordata</taxon>
        <taxon>Craniata</taxon>
        <taxon>Vertebrata</taxon>
        <taxon>Euteleostomi</taxon>
        <taxon>Archelosauria</taxon>
        <taxon>Testudinata</taxon>
        <taxon>Testudines</taxon>
        <taxon>Cryptodira</taxon>
        <taxon>Durocryptodira</taxon>
        <taxon>Testudinoidea</taxon>
        <taxon>Testudinidae</taxon>
        <taxon>Chelonoidis</taxon>
    </lineage>
</organism>
<name>A0A8C0JBA9_CHEAB</name>
<reference evidence="3" key="2">
    <citation type="submission" date="2025-09" db="UniProtKB">
        <authorList>
            <consortium name="Ensembl"/>
        </authorList>
    </citation>
    <scope>IDENTIFICATION</scope>
</reference>
<dbReference type="Ensembl" id="ENSCABT00000031825.1">
    <property type="protein sequence ID" value="ENSCABP00000029039.1"/>
    <property type="gene ID" value="ENSCABG00000021315.1"/>
</dbReference>
<dbReference type="InterPro" id="IPR044822">
    <property type="entry name" value="Myb_DNA-bind_4"/>
</dbReference>
<evidence type="ECO:0000259" key="2">
    <source>
        <dbReference type="Pfam" id="PF13837"/>
    </source>
</evidence>
<proteinExistence type="predicted"/>
<keyword evidence="4" id="KW-1185">Reference proteome</keyword>
<dbReference type="Pfam" id="PF13837">
    <property type="entry name" value="Myb_DNA-bind_4"/>
    <property type="match status" value="1"/>
</dbReference>